<dbReference type="InterPro" id="IPR000742">
    <property type="entry name" value="EGF"/>
</dbReference>
<dbReference type="PANTHER" id="PTHR46513:SF5">
    <property type="entry name" value="PRO-EPIDERMAL GROWTH FACTOR"/>
    <property type="match status" value="1"/>
</dbReference>
<evidence type="ECO:0000256" key="7">
    <source>
        <dbReference type="PROSITE-ProRule" id="PRU00461"/>
    </source>
</evidence>
<dbReference type="PROSITE" id="PS50026">
    <property type="entry name" value="EGF_3"/>
    <property type="match status" value="3"/>
</dbReference>
<dbReference type="FunFam" id="2.120.10.30:FF:000036">
    <property type="entry name" value="Pro-epidermal growth factor"/>
    <property type="match status" value="1"/>
</dbReference>
<dbReference type="GO" id="GO:0060070">
    <property type="term" value="P:canonical Wnt signaling pathway"/>
    <property type="evidence" value="ECO:0007669"/>
    <property type="project" value="TreeGrafter"/>
</dbReference>
<dbReference type="PROSITE" id="PS51120">
    <property type="entry name" value="LDLRB"/>
    <property type="match status" value="6"/>
</dbReference>
<evidence type="ECO:0000256" key="2">
    <source>
        <dbReference type="ARBA" id="ARBA00022729"/>
    </source>
</evidence>
<dbReference type="SMART" id="SM00135">
    <property type="entry name" value="LY"/>
    <property type="match status" value="9"/>
</dbReference>
<feature type="compositionally biased region" description="Low complexity" evidence="8">
    <location>
        <begin position="1118"/>
        <end position="1144"/>
    </location>
</feature>
<feature type="region of interest" description="Disordered" evidence="8">
    <location>
        <begin position="1021"/>
        <end position="1079"/>
    </location>
</feature>
<organism evidence="11 12">
    <name type="scientific">Catharus ustulatus</name>
    <name type="common">Russet-backed thrush</name>
    <name type="synonym">Hylocichla ustulatus</name>
    <dbReference type="NCBI Taxonomy" id="91951"/>
    <lineage>
        <taxon>Eukaryota</taxon>
        <taxon>Metazoa</taxon>
        <taxon>Chordata</taxon>
        <taxon>Craniata</taxon>
        <taxon>Vertebrata</taxon>
        <taxon>Euteleostomi</taxon>
        <taxon>Archelosauria</taxon>
        <taxon>Archosauria</taxon>
        <taxon>Dinosauria</taxon>
        <taxon>Saurischia</taxon>
        <taxon>Theropoda</taxon>
        <taxon>Coelurosauria</taxon>
        <taxon>Aves</taxon>
        <taxon>Neognathae</taxon>
        <taxon>Neoaves</taxon>
        <taxon>Telluraves</taxon>
        <taxon>Australaves</taxon>
        <taxon>Passeriformes</taxon>
        <taxon>Turdidae</taxon>
        <taxon>Catharus</taxon>
    </lineage>
</organism>
<dbReference type="Gene3D" id="2.10.25.10">
    <property type="entry name" value="Laminin"/>
    <property type="match status" value="7"/>
</dbReference>
<feature type="repeat" description="LDL-receptor class B" evidence="7">
    <location>
        <begin position="526"/>
        <end position="568"/>
    </location>
</feature>
<protein>
    <submittedName>
        <fullName evidence="11">Epidermal growth factor</fullName>
    </submittedName>
</protein>
<feature type="signal peptide" evidence="9">
    <location>
        <begin position="1"/>
        <end position="20"/>
    </location>
</feature>
<reference evidence="11" key="3">
    <citation type="submission" date="2025-09" db="UniProtKB">
        <authorList>
            <consortium name="Ensembl"/>
        </authorList>
    </citation>
    <scope>IDENTIFICATION</scope>
</reference>
<feature type="repeat" description="LDL-receptor class B" evidence="7">
    <location>
        <begin position="612"/>
        <end position="655"/>
    </location>
</feature>
<evidence type="ECO:0000256" key="5">
    <source>
        <dbReference type="ARBA" id="ARBA00023180"/>
    </source>
</evidence>
<dbReference type="InterPro" id="IPR049883">
    <property type="entry name" value="NOTCH1_EGF-like"/>
</dbReference>
<evidence type="ECO:0000256" key="8">
    <source>
        <dbReference type="SAM" id="MobiDB-lite"/>
    </source>
</evidence>
<dbReference type="GO" id="GO:0017147">
    <property type="term" value="F:Wnt-protein binding"/>
    <property type="evidence" value="ECO:0007669"/>
    <property type="project" value="TreeGrafter"/>
</dbReference>
<keyword evidence="4" id="KW-1015">Disulfide bond</keyword>
<dbReference type="GO" id="GO:0005509">
    <property type="term" value="F:calcium ion binding"/>
    <property type="evidence" value="ECO:0007669"/>
    <property type="project" value="InterPro"/>
</dbReference>
<dbReference type="InterPro" id="IPR000033">
    <property type="entry name" value="LDLR_classB_rpt"/>
</dbReference>
<feature type="repeat" description="LDL-receptor class B" evidence="7">
    <location>
        <begin position="656"/>
        <end position="698"/>
    </location>
</feature>
<dbReference type="PROSITE" id="PS01186">
    <property type="entry name" value="EGF_2"/>
    <property type="match status" value="3"/>
</dbReference>
<dbReference type="GO" id="GO:0042813">
    <property type="term" value="F:Wnt receptor activity"/>
    <property type="evidence" value="ECO:0007669"/>
    <property type="project" value="TreeGrafter"/>
</dbReference>
<feature type="domain" description="EGF-like" evidence="10">
    <location>
        <begin position="880"/>
        <end position="920"/>
    </location>
</feature>
<dbReference type="PROSITE" id="PS00010">
    <property type="entry name" value="ASX_HYDROXYL"/>
    <property type="match status" value="2"/>
</dbReference>
<feature type="region of interest" description="Disordered" evidence="8">
    <location>
        <begin position="1095"/>
        <end position="1148"/>
    </location>
</feature>
<feature type="repeat" description="LDL-receptor class B" evidence="7">
    <location>
        <begin position="129"/>
        <end position="170"/>
    </location>
</feature>
<dbReference type="SMART" id="SM00179">
    <property type="entry name" value="EGF_CA"/>
    <property type="match status" value="5"/>
</dbReference>
<feature type="domain" description="EGF-like" evidence="10">
    <location>
        <begin position="799"/>
        <end position="837"/>
    </location>
</feature>
<dbReference type="GO" id="GO:0008083">
    <property type="term" value="F:growth factor activity"/>
    <property type="evidence" value="ECO:0007669"/>
    <property type="project" value="TreeGrafter"/>
</dbReference>
<dbReference type="InterPro" id="IPR050778">
    <property type="entry name" value="Cueball_EGF_LRP_Nidogen"/>
</dbReference>
<dbReference type="InterPro" id="IPR000152">
    <property type="entry name" value="EGF-type_Asp/Asn_hydroxyl_site"/>
</dbReference>
<dbReference type="AlphaFoldDB" id="A0A8C3XXY4"/>
<evidence type="ECO:0000313" key="12">
    <source>
        <dbReference type="Proteomes" id="UP000694563"/>
    </source>
</evidence>
<dbReference type="Gene3D" id="2.120.10.30">
    <property type="entry name" value="TolB, C-terminal domain"/>
    <property type="match status" value="2"/>
</dbReference>
<keyword evidence="3" id="KW-0677">Repeat</keyword>
<sequence>IMFLFLAFLPVVFKIGFVNPSALQHWNCPNGYRLKPENSACTDPAPFLLFSHGNAISRIDTEGTNHERLVADTGPSTLMDFHYVEEQVYWVDSERRLLQRIHLNGTKREVKLCYIDKGISGFAIDWINQDILWANRQKGTIEATDMNGKKRRVLLRAVGRPTRIAVDAEQRLLFLSSDGTVSSIHRVSLSGSDMKNILKTTEKIKAISLDLVDTRLYWIQHDHGKEISRIGSCDYDGGTVHFLRNSIRHQLLGMSLFAEHLYYSDLKSGMIWRANKYTGSVVVTISLKPSFFPPVEIKIVHPFKQPGARIDSQDLEQGICDLNREKCRRRICRPDSRTHRCKCSSGFILSRNKQFCEDINECGFWNHGCTLGCVNIPGSYYCTCPRGFVLLPDRKTCHELITCTSNDTGCSHGCLQTSKGAVCFCPEGSVLKEDGKTCTGCTSPDNGGCSQICSSLSPSSWECACFPGYKLQRDRKHCTALGPKPFLLFANGQDIRQISFDGTDYTSLLDWQMGVVLALDSDPVENKIYFAHTALKWIERANLDGSEREKVIHGAIDTPEGLAVDWINRKLYWTDRGKVCIERSNLNGMQRKMVIWEDLSQPRGIAIHPFAKRLFWADMGVNPRIDSSSLEGFDRRVVASTGLVWPSGIALDYLADKLYWCDAKQAMVESANLDGSGRRVLAQNDVGHPFAVVVFEDHLWFSDWAKPSLVRVDKKTGQNRVRLRGSMLRPSSMVVVHPLAKPGTNPCLYENGGCDQICENSFGIVHCKCHPGFGRTQDGKSCHALDSSNSTYTTSFNIYEDDCTALECYVNAECVLLEDGAMCQCLKGFTRKGKSCYDIDECAVHMDRCNRSVSNCINTEGGYVCECLEGYTGDGVHCYDIDECKMGSHTCGENMTCTNTEGNFTCLCDGHTAGTGIGCKSTVPPTAVSNEHTTNAVQGDIVGCPPSYESYCLHGGVCNYVSDLQDYACNQAPASKSRHSAIVTVLLCFPGSLQAAQGAGREAGELSFLLCRSPGERRGGLAPPLPWLGRRGEPAPPLPRPGEAGCSVPTHRGRSRQAPSWPATTAAGAGKLHPHLPPRAWESSIPACRRCRRSGGSSIPACHRGVVPTRGDRAQWQRRPAPSGGRRRAAAGPEPSGSGGRPRAVAPGWATWPCQQPLAGRACTALAQPVNLALPRFCY</sequence>
<dbReference type="GO" id="GO:0007173">
    <property type="term" value="P:epidermal growth factor receptor signaling pathway"/>
    <property type="evidence" value="ECO:0007669"/>
    <property type="project" value="TreeGrafter"/>
</dbReference>
<feature type="chain" id="PRO_5034336199" evidence="9">
    <location>
        <begin position="21"/>
        <end position="1179"/>
    </location>
</feature>
<evidence type="ECO:0000256" key="9">
    <source>
        <dbReference type="SAM" id="SignalP"/>
    </source>
</evidence>
<dbReference type="FunFam" id="2.10.25.10:FF:000038">
    <property type="entry name" value="Fibrillin 2"/>
    <property type="match status" value="1"/>
</dbReference>
<reference evidence="11" key="1">
    <citation type="submission" date="2020-10" db="EMBL/GenBank/DDBJ databases">
        <title>Catharus ustulatus (Swainson's thrush) genome, bCatUst1, primary haplotype v2.</title>
        <authorList>
            <person name="Delmore K."/>
            <person name="Vafadar M."/>
            <person name="Formenti G."/>
            <person name="Chow W."/>
            <person name="Pelan S."/>
            <person name="Howe K."/>
            <person name="Rhie A."/>
            <person name="Mountcastle J."/>
            <person name="Haase B."/>
            <person name="Fedrigo O."/>
            <person name="Jarvis E.D."/>
        </authorList>
    </citation>
    <scope>NUCLEOTIDE SEQUENCE [LARGE SCALE GENOMIC DNA]</scope>
</reference>
<feature type="domain" description="EGF-like" evidence="10">
    <location>
        <begin position="838"/>
        <end position="879"/>
    </location>
</feature>
<dbReference type="InterPro" id="IPR011042">
    <property type="entry name" value="6-blade_b-propeller_TolB-like"/>
</dbReference>
<feature type="repeat" description="LDL-receptor class B" evidence="7">
    <location>
        <begin position="569"/>
        <end position="611"/>
    </location>
</feature>
<dbReference type="Pfam" id="PF07645">
    <property type="entry name" value="EGF_CA"/>
    <property type="match status" value="3"/>
</dbReference>
<keyword evidence="5" id="KW-0325">Glycoprotein</keyword>
<keyword evidence="12" id="KW-1185">Reference proteome</keyword>
<dbReference type="PANTHER" id="PTHR46513">
    <property type="entry name" value="VITELLOGENIN RECEPTOR-LIKE PROTEIN-RELATED-RELATED"/>
    <property type="match status" value="1"/>
</dbReference>
<name>A0A8C3XXY4_CATUS</name>
<dbReference type="FunFam" id="2.10.25.10:FF:000362">
    <property type="entry name" value="Pro-epidermal growth factor"/>
    <property type="match status" value="1"/>
</dbReference>
<dbReference type="InterPro" id="IPR018097">
    <property type="entry name" value="EGF_Ca-bd_CS"/>
</dbReference>
<evidence type="ECO:0000259" key="10">
    <source>
        <dbReference type="PROSITE" id="PS50026"/>
    </source>
</evidence>
<accession>A0A8C3XXY4</accession>
<evidence type="ECO:0000256" key="1">
    <source>
        <dbReference type="ARBA" id="ARBA00022536"/>
    </source>
</evidence>
<dbReference type="Ensembl" id="ENSCUST00005002971.1">
    <property type="protein sequence ID" value="ENSCUSP00005002825.1"/>
    <property type="gene ID" value="ENSCUSG00005001828.1"/>
</dbReference>
<dbReference type="FunFam" id="2.10.25.10:FF:000010">
    <property type="entry name" value="Pro-epidermal growth factor"/>
    <property type="match status" value="1"/>
</dbReference>
<dbReference type="PROSITE" id="PS01187">
    <property type="entry name" value="EGF_CA"/>
    <property type="match status" value="2"/>
</dbReference>
<dbReference type="SUPFAM" id="SSF57184">
    <property type="entry name" value="Growth factor receptor domain"/>
    <property type="match status" value="3"/>
</dbReference>
<dbReference type="Pfam" id="PF00058">
    <property type="entry name" value="Ldl_recept_b"/>
    <property type="match status" value="4"/>
</dbReference>
<dbReference type="SMART" id="SM00181">
    <property type="entry name" value="EGF"/>
    <property type="match status" value="8"/>
</dbReference>
<dbReference type="GO" id="GO:0005886">
    <property type="term" value="C:plasma membrane"/>
    <property type="evidence" value="ECO:0007669"/>
    <property type="project" value="TreeGrafter"/>
</dbReference>
<dbReference type="FunFam" id="2.120.10.30:FF:000028">
    <property type="entry name" value="Pro-epidermal growth factor"/>
    <property type="match status" value="1"/>
</dbReference>
<dbReference type="InterPro" id="IPR009030">
    <property type="entry name" value="Growth_fac_rcpt_cys_sf"/>
</dbReference>
<comment type="caution">
    <text evidence="6">Lacks conserved residue(s) required for the propagation of feature annotation.</text>
</comment>
<dbReference type="CDD" id="cd00054">
    <property type="entry name" value="EGF_CA"/>
    <property type="match status" value="2"/>
</dbReference>
<evidence type="ECO:0000256" key="3">
    <source>
        <dbReference type="ARBA" id="ARBA00022737"/>
    </source>
</evidence>
<reference evidence="11" key="2">
    <citation type="submission" date="2025-08" db="UniProtKB">
        <authorList>
            <consortium name="Ensembl"/>
        </authorList>
    </citation>
    <scope>IDENTIFICATION</scope>
</reference>
<proteinExistence type="predicted"/>
<dbReference type="GO" id="GO:0043410">
    <property type="term" value="P:positive regulation of MAPK cascade"/>
    <property type="evidence" value="ECO:0007669"/>
    <property type="project" value="TreeGrafter"/>
</dbReference>
<evidence type="ECO:0000256" key="6">
    <source>
        <dbReference type="PROSITE-ProRule" id="PRU00076"/>
    </source>
</evidence>
<keyword evidence="2 9" id="KW-0732">Signal</keyword>
<gene>
    <name evidence="11" type="primary">EGF</name>
</gene>
<feature type="repeat" description="LDL-receptor class B" evidence="7">
    <location>
        <begin position="86"/>
        <end position="128"/>
    </location>
</feature>
<evidence type="ECO:0000256" key="4">
    <source>
        <dbReference type="ARBA" id="ARBA00023157"/>
    </source>
</evidence>
<dbReference type="Proteomes" id="UP000694563">
    <property type="component" value="Chromosome 5"/>
</dbReference>
<dbReference type="SUPFAM" id="SSF63825">
    <property type="entry name" value="YWTD domain"/>
    <property type="match status" value="2"/>
</dbReference>
<dbReference type="Pfam" id="PF14670">
    <property type="entry name" value="FXa_inhibition"/>
    <property type="match status" value="1"/>
</dbReference>
<dbReference type="GO" id="GO:0008284">
    <property type="term" value="P:positive regulation of cell population proliferation"/>
    <property type="evidence" value="ECO:0007669"/>
    <property type="project" value="TreeGrafter"/>
</dbReference>
<dbReference type="Pfam" id="PF00008">
    <property type="entry name" value="EGF"/>
    <property type="match status" value="1"/>
</dbReference>
<dbReference type="InterPro" id="IPR001881">
    <property type="entry name" value="EGF-like_Ca-bd_dom"/>
</dbReference>
<dbReference type="FunFam" id="2.10.25.10:FF:000254">
    <property type="entry name" value="Pro-epidermal growth factor"/>
    <property type="match status" value="1"/>
</dbReference>
<keyword evidence="1 6" id="KW-0245">EGF-like domain</keyword>
<evidence type="ECO:0000313" key="11">
    <source>
        <dbReference type="Ensembl" id="ENSCUSP00005002825.1"/>
    </source>
</evidence>